<keyword evidence="6 13" id="KW-0552">Olfaction</keyword>
<dbReference type="AlphaFoldDB" id="A0A9F2RB40"/>
<dbReference type="OrthoDB" id="6151005at2759"/>
<evidence type="ECO:0000256" key="10">
    <source>
        <dbReference type="ARBA" id="ARBA00023170"/>
    </source>
</evidence>
<dbReference type="InterPro" id="IPR050516">
    <property type="entry name" value="Olfactory_GPCR"/>
</dbReference>
<evidence type="ECO:0000256" key="11">
    <source>
        <dbReference type="ARBA" id="ARBA00023224"/>
    </source>
</evidence>
<dbReference type="PROSITE" id="PS50262">
    <property type="entry name" value="G_PROTEIN_RECEP_F1_2"/>
    <property type="match status" value="1"/>
</dbReference>
<dbReference type="PANTHER" id="PTHR26452">
    <property type="entry name" value="OLFACTORY RECEPTOR"/>
    <property type="match status" value="1"/>
</dbReference>
<dbReference type="OMA" id="RACTKMI"/>
<evidence type="ECO:0000256" key="5">
    <source>
        <dbReference type="ARBA" id="ARBA00022692"/>
    </source>
</evidence>
<dbReference type="SUPFAM" id="SSF81321">
    <property type="entry name" value="Family A G protein-coupled receptor-like"/>
    <property type="match status" value="1"/>
</dbReference>
<dbReference type="FunFam" id="1.20.1070.10:FF:000037">
    <property type="entry name" value="Olfactory receptor"/>
    <property type="match status" value="1"/>
</dbReference>
<dbReference type="Proteomes" id="UP000695026">
    <property type="component" value="Unplaced"/>
</dbReference>
<evidence type="ECO:0000256" key="12">
    <source>
        <dbReference type="RuleBase" id="RU000688"/>
    </source>
</evidence>
<dbReference type="Gene3D" id="1.20.1070.10">
    <property type="entry name" value="Rhodopsin 7-helix transmembrane proteins"/>
    <property type="match status" value="1"/>
</dbReference>
<evidence type="ECO:0000256" key="1">
    <source>
        <dbReference type="ARBA" id="ARBA00002936"/>
    </source>
</evidence>
<keyword evidence="3 13" id="KW-1003">Cell membrane</keyword>
<gene>
    <name evidence="16" type="primary">LOC103059528</name>
</gene>
<name>A0A9F2RB40_PYTBI</name>
<keyword evidence="5 12" id="KW-0812">Transmembrane</keyword>
<evidence type="ECO:0000256" key="13">
    <source>
        <dbReference type="RuleBase" id="RU363047"/>
    </source>
</evidence>
<dbReference type="InterPro" id="IPR000725">
    <property type="entry name" value="Olfact_rcpt"/>
</dbReference>
<dbReference type="GO" id="GO:0005886">
    <property type="term" value="C:plasma membrane"/>
    <property type="evidence" value="ECO:0007669"/>
    <property type="project" value="UniProtKB-SubCell"/>
</dbReference>
<keyword evidence="4 13" id="KW-0716">Sensory transduction</keyword>
<keyword evidence="7 13" id="KW-1133">Transmembrane helix</keyword>
<keyword evidence="8 12" id="KW-0297">G-protein coupled receptor</keyword>
<keyword evidence="11 12" id="KW-0807">Transducer</keyword>
<evidence type="ECO:0000256" key="6">
    <source>
        <dbReference type="ARBA" id="ARBA00022725"/>
    </source>
</evidence>
<evidence type="ECO:0000256" key="7">
    <source>
        <dbReference type="ARBA" id="ARBA00022989"/>
    </source>
</evidence>
<proteinExistence type="inferred from homology"/>
<keyword evidence="10 12" id="KW-0675">Receptor</keyword>
<organism evidence="15 16">
    <name type="scientific">Python bivittatus</name>
    <name type="common">Burmese python</name>
    <name type="synonym">Python molurus bivittatus</name>
    <dbReference type="NCBI Taxonomy" id="176946"/>
    <lineage>
        <taxon>Eukaryota</taxon>
        <taxon>Metazoa</taxon>
        <taxon>Chordata</taxon>
        <taxon>Craniata</taxon>
        <taxon>Vertebrata</taxon>
        <taxon>Euteleostomi</taxon>
        <taxon>Lepidosauria</taxon>
        <taxon>Squamata</taxon>
        <taxon>Bifurcata</taxon>
        <taxon>Unidentata</taxon>
        <taxon>Episquamata</taxon>
        <taxon>Toxicofera</taxon>
        <taxon>Serpentes</taxon>
        <taxon>Henophidia</taxon>
        <taxon>Pythonidae</taxon>
        <taxon>Python</taxon>
    </lineage>
</organism>
<keyword evidence="15" id="KW-1185">Reference proteome</keyword>
<evidence type="ECO:0000256" key="4">
    <source>
        <dbReference type="ARBA" id="ARBA00022606"/>
    </source>
</evidence>
<reference evidence="16" key="1">
    <citation type="submission" date="2025-08" db="UniProtKB">
        <authorList>
            <consortium name="RefSeq"/>
        </authorList>
    </citation>
    <scope>IDENTIFICATION</scope>
    <source>
        <tissue evidence="16">Liver</tissue>
    </source>
</reference>
<dbReference type="GO" id="GO:0004984">
    <property type="term" value="F:olfactory receptor activity"/>
    <property type="evidence" value="ECO:0007669"/>
    <property type="project" value="InterPro"/>
</dbReference>
<feature type="transmembrane region" description="Helical" evidence="13">
    <location>
        <begin position="138"/>
        <end position="156"/>
    </location>
</feature>
<dbReference type="PROSITE" id="PS00237">
    <property type="entry name" value="G_PROTEIN_RECEP_F1_1"/>
    <property type="match status" value="1"/>
</dbReference>
<sequence length="303" mass="34098">MDNQTSIATFLLWEFSKTREMQIIHFLLFLALYVVTVTGNFFIVFAIVFDPHLHTPMYFFLMNLAIQDIGQISTIIPKSVINSLLTIRTISYSGCVAQVFFFICFVGSDIALLTIMAYDRYVAICNPLQYEMLMNKRACTKMIGGSWIAGILNAAIHTTGTFILPFCSNVVNQFFCEIPQLLKITCSDIYLNEVGVILFIALIVCGCFVFIIVTYVKIFSAVLRIPSVHGRKKALSTCLPHLVVFSVLLSTSYVVFFKSPSSKASLLDLTLSMIYSIIPPLMNPLIYSMRNKDFKVALSKLLM</sequence>
<feature type="transmembrane region" description="Helical" evidence="13">
    <location>
        <begin position="96"/>
        <end position="118"/>
    </location>
</feature>
<evidence type="ECO:0000259" key="14">
    <source>
        <dbReference type="PROSITE" id="PS50262"/>
    </source>
</evidence>
<evidence type="ECO:0000313" key="16">
    <source>
        <dbReference type="RefSeq" id="XP_007440877.2"/>
    </source>
</evidence>
<dbReference type="PRINTS" id="PR00245">
    <property type="entry name" value="OLFACTORYR"/>
</dbReference>
<evidence type="ECO:0000256" key="9">
    <source>
        <dbReference type="ARBA" id="ARBA00023136"/>
    </source>
</evidence>
<dbReference type="KEGG" id="pbi:103059528"/>
<dbReference type="InterPro" id="IPR000276">
    <property type="entry name" value="GPCR_Rhodpsn"/>
</dbReference>
<feature type="transmembrane region" description="Helical" evidence="13">
    <location>
        <begin position="23"/>
        <end position="49"/>
    </location>
</feature>
<dbReference type="Pfam" id="PF13853">
    <property type="entry name" value="7tm_4"/>
    <property type="match status" value="1"/>
</dbReference>
<dbReference type="GO" id="GO:0004930">
    <property type="term" value="F:G protein-coupled receptor activity"/>
    <property type="evidence" value="ECO:0007669"/>
    <property type="project" value="UniProtKB-KW"/>
</dbReference>
<feature type="transmembrane region" description="Helical" evidence="13">
    <location>
        <begin position="196"/>
        <end position="216"/>
    </location>
</feature>
<dbReference type="CDD" id="cd15227">
    <property type="entry name" value="7tmA_OR14-like"/>
    <property type="match status" value="1"/>
</dbReference>
<dbReference type="GeneID" id="103059528"/>
<keyword evidence="9 13" id="KW-0472">Membrane</keyword>
<evidence type="ECO:0000313" key="15">
    <source>
        <dbReference type="Proteomes" id="UP000695026"/>
    </source>
</evidence>
<dbReference type="InterPro" id="IPR017452">
    <property type="entry name" value="GPCR_Rhodpsn_7TM"/>
</dbReference>
<comment type="function">
    <text evidence="1">Odorant receptor.</text>
</comment>
<feature type="transmembrane region" description="Helical" evidence="13">
    <location>
        <begin position="237"/>
        <end position="257"/>
    </location>
</feature>
<evidence type="ECO:0000256" key="3">
    <source>
        <dbReference type="ARBA" id="ARBA00022475"/>
    </source>
</evidence>
<comment type="similarity">
    <text evidence="12">Belongs to the G-protein coupled receptor 1 family.</text>
</comment>
<feature type="transmembrane region" description="Helical" evidence="13">
    <location>
        <begin position="269"/>
        <end position="287"/>
    </location>
</feature>
<evidence type="ECO:0000256" key="2">
    <source>
        <dbReference type="ARBA" id="ARBA00004651"/>
    </source>
</evidence>
<feature type="domain" description="G-protein coupled receptors family 1 profile" evidence="14">
    <location>
        <begin position="39"/>
        <end position="287"/>
    </location>
</feature>
<protein>
    <recommendedName>
        <fullName evidence="13">Olfactory receptor</fullName>
    </recommendedName>
</protein>
<accession>A0A9F2RB40</accession>
<dbReference type="PRINTS" id="PR00237">
    <property type="entry name" value="GPCRRHODOPSN"/>
</dbReference>
<comment type="subcellular location">
    <subcellularLocation>
        <location evidence="2 13">Cell membrane</location>
        <topology evidence="2 13">Multi-pass membrane protein</topology>
    </subcellularLocation>
</comment>
<dbReference type="RefSeq" id="XP_007440877.2">
    <property type="nucleotide sequence ID" value="XM_007440815.2"/>
</dbReference>
<evidence type="ECO:0000256" key="8">
    <source>
        <dbReference type="ARBA" id="ARBA00023040"/>
    </source>
</evidence>